<evidence type="ECO:0000313" key="12">
    <source>
        <dbReference type="Proteomes" id="UP000192738"/>
    </source>
</evidence>
<dbReference type="Pfam" id="PF13677">
    <property type="entry name" value="MotB_plug"/>
    <property type="match status" value="1"/>
</dbReference>
<evidence type="ECO:0000256" key="2">
    <source>
        <dbReference type="ARBA" id="ARBA00008914"/>
    </source>
</evidence>
<evidence type="ECO:0000259" key="10">
    <source>
        <dbReference type="PROSITE" id="PS51123"/>
    </source>
</evidence>
<evidence type="ECO:0000256" key="8">
    <source>
        <dbReference type="SAM" id="MobiDB-lite"/>
    </source>
</evidence>
<dbReference type="PRINTS" id="PR01023">
    <property type="entry name" value="NAFLGMOTY"/>
</dbReference>
<dbReference type="Pfam" id="PF00691">
    <property type="entry name" value="OmpA"/>
    <property type="match status" value="1"/>
</dbReference>
<dbReference type="PANTHER" id="PTHR30329:SF21">
    <property type="entry name" value="LIPOPROTEIN YIAD-RELATED"/>
    <property type="match status" value="1"/>
</dbReference>
<dbReference type="STRING" id="112901.SAMN04488500_13031"/>
<evidence type="ECO:0000256" key="6">
    <source>
        <dbReference type="ARBA" id="ARBA00023136"/>
    </source>
</evidence>
<dbReference type="Gene3D" id="3.30.1330.60">
    <property type="entry name" value="OmpA-like domain"/>
    <property type="match status" value="1"/>
</dbReference>
<protein>
    <submittedName>
        <fullName evidence="11">Chemotaxis protein MotB</fullName>
    </submittedName>
</protein>
<evidence type="ECO:0000256" key="9">
    <source>
        <dbReference type="SAM" id="Phobius"/>
    </source>
</evidence>
<dbReference type="GO" id="GO:0005886">
    <property type="term" value="C:plasma membrane"/>
    <property type="evidence" value="ECO:0007669"/>
    <property type="project" value="UniProtKB-SubCell"/>
</dbReference>
<keyword evidence="3" id="KW-1003">Cell membrane</keyword>
<dbReference type="InterPro" id="IPR036737">
    <property type="entry name" value="OmpA-like_sf"/>
</dbReference>
<evidence type="ECO:0000256" key="3">
    <source>
        <dbReference type="ARBA" id="ARBA00022475"/>
    </source>
</evidence>
<dbReference type="SUPFAM" id="SSF103088">
    <property type="entry name" value="OmpA-like"/>
    <property type="match status" value="1"/>
</dbReference>
<accession>A0A1W2EVD0</accession>
<dbReference type="PROSITE" id="PS51123">
    <property type="entry name" value="OMPA_2"/>
    <property type="match status" value="1"/>
</dbReference>
<dbReference type="InterPro" id="IPR025713">
    <property type="entry name" value="MotB-like_N_dom"/>
</dbReference>
<evidence type="ECO:0000256" key="1">
    <source>
        <dbReference type="ARBA" id="ARBA00004162"/>
    </source>
</evidence>
<dbReference type="Proteomes" id="UP000192738">
    <property type="component" value="Unassembled WGS sequence"/>
</dbReference>
<dbReference type="PANTHER" id="PTHR30329">
    <property type="entry name" value="STATOR ELEMENT OF FLAGELLAR MOTOR COMPLEX"/>
    <property type="match status" value="1"/>
</dbReference>
<keyword evidence="12" id="KW-1185">Reference proteome</keyword>
<proteinExistence type="inferred from homology"/>
<organism evidence="11 12">
    <name type="scientific">Sporomusa malonica</name>
    <dbReference type="NCBI Taxonomy" id="112901"/>
    <lineage>
        <taxon>Bacteria</taxon>
        <taxon>Bacillati</taxon>
        <taxon>Bacillota</taxon>
        <taxon>Negativicutes</taxon>
        <taxon>Selenomonadales</taxon>
        <taxon>Sporomusaceae</taxon>
        <taxon>Sporomusa</taxon>
    </lineage>
</organism>
<name>A0A1W2EVD0_9FIRM</name>
<feature type="transmembrane region" description="Helical" evidence="9">
    <location>
        <begin position="20"/>
        <end position="40"/>
    </location>
</feature>
<dbReference type="AlphaFoldDB" id="A0A1W2EVD0"/>
<keyword evidence="6 7" id="KW-0472">Membrane</keyword>
<reference evidence="11 12" key="1">
    <citation type="submission" date="2017-04" db="EMBL/GenBank/DDBJ databases">
        <authorList>
            <person name="Afonso C.L."/>
            <person name="Miller P.J."/>
            <person name="Scott M.A."/>
            <person name="Spackman E."/>
            <person name="Goraichik I."/>
            <person name="Dimitrov K.M."/>
            <person name="Suarez D.L."/>
            <person name="Swayne D.E."/>
        </authorList>
    </citation>
    <scope>NUCLEOTIDE SEQUENCE [LARGE SCALE GENOMIC DNA]</scope>
    <source>
        <strain evidence="11 12">DSM 5090</strain>
    </source>
</reference>
<keyword evidence="4 9" id="KW-0812">Transmembrane</keyword>
<evidence type="ECO:0000313" key="11">
    <source>
        <dbReference type="EMBL" id="SMD13166.1"/>
    </source>
</evidence>
<comment type="subcellular location">
    <subcellularLocation>
        <location evidence="1">Cell membrane</location>
        <topology evidence="1">Single-pass membrane protein</topology>
    </subcellularLocation>
</comment>
<comment type="similarity">
    <text evidence="2">Belongs to the MotB family.</text>
</comment>
<evidence type="ECO:0000256" key="5">
    <source>
        <dbReference type="ARBA" id="ARBA00022989"/>
    </source>
</evidence>
<dbReference type="EMBL" id="FWXI01000030">
    <property type="protein sequence ID" value="SMD13166.1"/>
    <property type="molecule type" value="Genomic_DNA"/>
</dbReference>
<dbReference type="InterPro" id="IPR050330">
    <property type="entry name" value="Bact_OuterMem_StrucFunc"/>
</dbReference>
<dbReference type="CDD" id="cd07185">
    <property type="entry name" value="OmpA_C-like"/>
    <property type="match status" value="1"/>
</dbReference>
<evidence type="ECO:0000256" key="7">
    <source>
        <dbReference type="PROSITE-ProRule" id="PRU00473"/>
    </source>
</evidence>
<keyword evidence="5 9" id="KW-1133">Transmembrane helix</keyword>
<dbReference type="OrthoDB" id="9815217at2"/>
<sequence>MGRKHKKEHHEEHADETWLIPYADLLTLLLALFIVLFASAQVDQKKFDQIAASFNVAFNGSPALLESPKPPQPDNQSQAMPPAPQLPTIMTAMSGINEKAYMQETAQLIELKKMLDQYIADNGLGGALSTALTDDGLMIRIKDTALFPSGSAELRPESRRFGTQIAKLLSPLTQKVTVSGHTDNIPINTRDFPSNWELSSRRAVNFMKFLMSQETGLKPERFSATGYGEYRPVAGNDTSEGRSINRRVEVFIQRNYRP</sequence>
<evidence type="ECO:0000256" key="4">
    <source>
        <dbReference type="ARBA" id="ARBA00022692"/>
    </source>
</evidence>
<feature type="region of interest" description="Disordered" evidence="8">
    <location>
        <begin position="63"/>
        <end position="85"/>
    </location>
</feature>
<dbReference type="RefSeq" id="WP_084578229.1">
    <property type="nucleotide sequence ID" value="NZ_CP155572.1"/>
</dbReference>
<dbReference type="InterPro" id="IPR006665">
    <property type="entry name" value="OmpA-like"/>
</dbReference>
<feature type="domain" description="OmpA-like" evidence="10">
    <location>
        <begin position="134"/>
        <end position="256"/>
    </location>
</feature>
<gene>
    <name evidence="11" type="ORF">SAMN04488500_13031</name>
</gene>